<dbReference type="RefSeq" id="WP_118546530.1">
    <property type="nucleotide sequence ID" value="NZ_CP060633.1"/>
</dbReference>
<dbReference type="SMART" id="SM00347">
    <property type="entry name" value="HTH_MARR"/>
    <property type="match status" value="1"/>
</dbReference>
<dbReference type="GO" id="GO:0003700">
    <property type="term" value="F:DNA-binding transcription factor activity"/>
    <property type="evidence" value="ECO:0007669"/>
    <property type="project" value="InterPro"/>
</dbReference>
<dbReference type="EMBL" id="CP060633">
    <property type="protein sequence ID" value="QNM01670.1"/>
    <property type="molecule type" value="Genomic_DNA"/>
</dbReference>
<dbReference type="GO" id="GO:0003677">
    <property type="term" value="F:DNA binding"/>
    <property type="evidence" value="ECO:0007669"/>
    <property type="project" value="UniProtKB-KW"/>
</dbReference>
<name>A0A7G9FSY8_9FIRM</name>
<proteinExistence type="predicted"/>
<keyword evidence="2" id="KW-0238">DNA-binding</keyword>
<evidence type="ECO:0000256" key="2">
    <source>
        <dbReference type="ARBA" id="ARBA00023125"/>
    </source>
</evidence>
<feature type="domain" description="HTH marR-type" evidence="4">
    <location>
        <begin position="10"/>
        <end position="148"/>
    </location>
</feature>
<dbReference type="InterPro" id="IPR036390">
    <property type="entry name" value="WH_DNA-bd_sf"/>
</dbReference>
<accession>A0A7G9FSY8</accession>
<organism evidence="5 6">
    <name type="scientific">Simiaoa sunii</name>
    <dbReference type="NCBI Taxonomy" id="2763672"/>
    <lineage>
        <taxon>Bacteria</taxon>
        <taxon>Bacillati</taxon>
        <taxon>Bacillota</taxon>
        <taxon>Clostridia</taxon>
        <taxon>Lachnospirales</taxon>
        <taxon>Lachnospiraceae</taxon>
        <taxon>Simiaoa</taxon>
    </lineage>
</organism>
<dbReference type="PRINTS" id="PR00598">
    <property type="entry name" value="HTHMARR"/>
</dbReference>
<dbReference type="AlphaFoldDB" id="A0A7G9FSY8"/>
<evidence type="ECO:0000313" key="5">
    <source>
        <dbReference type="EMBL" id="QNM01670.1"/>
    </source>
</evidence>
<evidence type="ECO:0000256" key="1">
    <source>
        <dbReference type="ARBA" id="ARBA00023015"/>
    </source>
</evidence>
<sequence length="178" mass="20576">MDEEAKVLSTRQIGFELKAANNMIRRKMDSIFAQQDGSELIGMQRPLLGYLYHKSRHGDVYQKDVEKEFRIRRSTATVMLQSMEQKGYVVRVASTEDGRLKRILLTEKAIEHHHVIEEQILNFNRELEAGLTEEEKQTFLNILDKMMDNLGMDKGRTSICAETVKCAEKTNKQKGNQL</sequence>
<dbReference type="InterPro" id="IPR000835">
    <property type="entry name" value="HTH_MarR-typ"/>
</dbReference>
<evidence type="ECO:0000313" key="6">
    <source>
        <dbReference type="Proteomes" id="UP000515981"/>
    </source>
</evidence>
<dbReference type="InterPro" id="IPR036388">
    <property type="entry name" value="WH-like_DNA-bd_sf"/>
</dbReference>
<dbReference type="Proteomes" id="UP000515981">
    <property type="component" value="Chromosome"/>
</dbReference>
<keyword evidence="1" id="KW-0805">Transcription regulation</keyword>
<reference evidence="5 6" key="1">
    <citation type="submission" date="2020-08" db="EMBL/GenBank/DDBJ databases">
        <authorList>
            <person name="Liu C."/>
            <person name="Sun Q."/>
        </authorList>
    </citation>
    <scope>NUCLEOTIDE SEQUENCE [LARGE SCALE GENOMIC DNA]</scope>
    <source>
        <strain evidence="5 6">NSJ-8</strain>
    </source>
</reference>
<protein>
    <submittedName>
        <fullName evidence="5">Winged helix-turn-helix transcriptional regulator</fullName>
    </submittedName>
</protein>
<keyword evidence="6" id="KW-1185">Reference proteome</keyword>
<evidence type="ECO:0000256" key="3">
    <source>
        <dbReference type="ARBA" id="ARBA00023163"/>
    </source>
</evidence>
<dbReference type="KEGG" id="ssun:H9Q77_11220"/>
<evidence type="ECO:0000259" key="4">
    <source>
        <dbReference type="PROSITE" id="PS50995"/>
    </source>
</evidence>
<dbReference type="Gene3D" id="1.10.10.10">
    <property type="entry name" value="Winged helix-like DNA-binding domain superfamily/Winged helix DNA-binding domain"/>
    <property type="match status" value="1"/>
</dbReference>
<dbReference type="Pfam" id="PF12802">
    <property type="entry name" value="MarR_2"/>
    <property type="match status" value="1"/>
</dbReference>
<keyword evidence="3" id="KW-0804">Transcription</keyword>
<dbReference type="PANTHER" id="PTHR42756:SF1">
    <property type="entry name" value="TRANSCRIPTIONAL REPRESSOR OF EMRAB OPERON"/>
    <property type="match status" value="1"/>
</dbReference>
<dbReference type="PANTHER" id="PTHR42756">
    <property type="entry name" value="TRANSCRIPTIONAL REGULATOR, MARR"/>
    <property type="match status" value="1"/>
</dbReference>
<dbReference type="PROSITE" id="PS50995">
    <property type="entry name" value="HTH_MARR_2"/>
    <property type="match status" value="1"/>
</dbReference>
<gene>
    <name evidence="5" type="ORF">H9Q77_11220</name>
</gene>
<dbReference type="SUPFAM" id="SSF46785">
    <property type="entry name" value="Winged helix' DNA-binding domain"/>
    <property type="match status" value="1"/>
</dbReference>